<dbReference type="Gene3D" id="2.160.20.120">
    <property type="match status" value="1"/>
</dbReference>
<protein>
    <recommendedName>
        <fullName evidence="1">Putative auto-transporter adhesin head GIN domain-containing protein</fullName>
    </recommendedName>
</protein>
<organism evidence="3 4">
    <name type="scientific">Rotaria sordida</name>
    <dbReference type="NCBI Taxonomy" id="392033"/>
    <lineage>
        <taxon>Eukaryota</taxon>
        <taxon>Metazoa</taxon>
        <taxon>Spiralia</taxon>
        <taxon>Gnathifera</taxon>
        <taxon>Rotifera</taxon>
        <taxon>Eurotatoria</taxon>
        <taxon>Bdelloidea</taxon>
        <taxon>Philodinida</taxon>
        <taxon>Philodinidae</taxon>
        <taxon>Rotaria</taxon>
    </lineage>
</organism>
<proteinExistence type="predicted"/>
<evidence type="ECO:0000313" key="4">
    <source>
        <dbReference type="Proteomes" id="UP000663836"/>
    </source>
</evidence>
<reference evidence="3" key="1">
    <citation type="submission" date="2021-02" db="EMBL/GenBank/DDBJ databases">
        <authorList>
            <person name="Nowell W R."/>
        </authorList>
    </citation>
    <scope>NUCLEOTIDE SEQUENCE</scope>
</reference>
<sequence length="279" mass="30439">MVVITAYSTVVFDQAINDLRNATVEHLIKNPKTLKDSIGDIKKWARGIGHRSGQINNTIIRQTRSLSSSFDEIMVDGAFDIFLSQTSNGISTPTVEIETTVDAQNHVIVEIVDNHILSIHIKGPLKVDNNIYAYIRFNSPLRRYTIRGSGNTITDDNGISNDGNDTFVLDNRGTANVAIQLNVNKLEVYFTGTGNSRFSGQVRQQAIFDATGIGDITALDLITKQVKVRAMGISIIRVAATDDVEIEVTGVSSVYYRLPFGKKPSTAISTGLGKIAPIP</sequence>
<dbReference type="EMBL" id="CAJNOT010000201">
    <property type="protein sequence ID" value="CAF0891014.1"/>
    <property type="molecule type" value="Genomic_DNA"/>
</dbReference>
<dbReference type="Proteomes" id="UP000663836">
    <property type="component" value="Unassembled WGS sequence"/>
</dbReference>
<evidence type="ECO:0000259" key="1">
    <source>
        <dbReference type="Pfam" id="PF10988"/>
    </source>
</evidence>
<evidence type="ECO:0000313" key="2">
    <source>
        <dbReference type="EMBL" id="CAF0891014.1"/>
    </source>
</evidence>
<accession>A0A819BUR9</accession>
<name>A0A819BUR9_9BILA</name>
<dbReference type="InterPro" id="IPR021255">
    <property type="entry name" value="DUF2807"/>
</dbReference>
<dbReference type="Proteomes" id="UP000663864">
    <property type="component" value="Unassembled WGS sequence"/>
</dbReference>
<gene>
    <name evidence="3" type="ORF">JBS370_LOCUS15112</name>
    <name evidence="2" type="ORF">ZHD862_LOCUS6881</name>
</gene>
<feature type="domain" description="Putative auto-transporter adhesin head GIN" evidence="1">
    <location>
        <begin position="70"/>
        <end position="256"/>
    </location>
</feature>
<dbReference type="Pfam" id="PF10988">
    <property type="entry name" value="DUF2807"/>
    <property type="match status" value="1"/>
</dbReference>
<comment type="caution">
    <text evidence="3">The sequence shown here is derived from an EMBL/GenBank/DDBJ whole genome shotgun (WGS) entry which is preliminary data.</text>
</comment>
<dbReference type="EMBL" id="CAJOBD010001417">
    <property type="protein sequence ID" value="CAF3797571.1"/>
    <property type="molecule type" value="Genomic_DNA"/>
</dbReference>
<evidence type="ECO:0000313" key="3">
    <source>
        <dbReference type="EMBL" id="CAF3797571.1"/>
    </source>
</evidence>
<dbReference type="AlphaFoldDB" id="A0A819BUR9"/>